<organism evidence="1 2">
    <name type="scientific">Jonesia denitrificans (strain ATCC 14870 / DSM 20603 / BCRC 15368 / CIP 55.134 / JCM 11481 / NBRC 15587 / NCTC 10816 / Prevot 55134)</name>
    <name type="common">Listeria denitrificans</name>
    <dbReference type="NCBI Taxonomy" id="471856"/>
    <lineage>
        <taxon>Bacteria</taxon>
        <taxon>Bacillati</taxon>
        <taxon>Actinomycetota</taxon>
        <taxon>Actinomycetes</taxon>
        <taxon>Micrococcales</taxon>
        <taxon>Jonesiaceae</taxon>
        <taxon>Jonesia</taxon>
    </lineage>
</organism>
<gene>
    <name evidence="1" type="ordered locus">Jden_0901</name>
</gene>
<dbReference type="AlphaFoldDB" id="C7R2U0"/>
<keyword evidence="2" id="KW-1185">Reference proteome</keyword>
<evidence type="ECO:0000313" key="1">
    <source>
        <dbReference type="EMBL" id="ACV08562.1"/>
    </source>
</evidence>
<dbReference type="Proteomes" id="UP000000628">
    <property type="component" value="Chromosome"/>
</dbReference>
<proteinExistence type="predicted"/>
<accession>C7R2U0</accession>
<evidence type="ECO:0000313" key="2">
    <source>
        <dbReference type="Proteomes" id="UP000000628"/>
    </source>
</evidence>
<evidence type="ECO:0008006" key="3">
    <source>
        <dbReference type="Google" id="ProtNLM"/>
    </source>
</evidence>
<reference evidence="1 2" key="1">
    <citation type="journal article" date="2009" name="Stand. Genomic Sci.">
        <title>Complete genome sequence of Jonesia denitrificans type strain (Prevot 55134).</title>
        <authorList>
            <person name="Pukall R."/>
            <person name="Gehrich-Schroter G."/>
            <person name="Lapidus A."/>
            <person name="Nolan M."/>
            <person name="Glavina Del Rio T."/>
            <person name="Lucas S."/>
            <person name="Chen F."/>
            <person name="Tice H."/>
            <person name="Pitluck S."/>
            <person name="Cheng J.F."/>
            <person name="Copeland A."/>
            <person name="Saunders E."/>
            <person name="Brettin T."/>
            <person name="Detter J.C."/>
            <person name="Bruce D."/>
            <person name="Goodwin L."/>
            <person name="Pati A."/>
            <person name="Ivanova N."/>
            <person name="Mavromatis K."/>
            <person name="Ovchinnikova G."/>
            <person name="Chen A."/>
            <person name="Palaniappan K."/>
            <person name="Land M."/>
            <person name="Hauser L."/>
            <person name="Chang Y.J."/>
            <person name="Jeffries C.D."/>
            <person name="Chain P."/>
            <person name="Goker M."/>
            <person name="Bristow J."/>
            <person name="Eisen J.A."/>
            <person name="Markowitz V."/>
            <person name="Hugenholtz P."/>
            <person name="Kyrpides N.C."/>
            <person name="Klenk H.P."/>
            <person name="Han C."/>
        </authorList>
    </citation>
    <scope>NUCLEOTIDE SEQUENCE [LARGE SCALE GENOMIC DNA]</scope>
    <source>
        <strain evidence="2">ATCC 14870 / DSM 20603 / BCRC 15368 / CIP 55.134 / JCM 11481 / NBRC 15587 / NCTC 10816 / Prevot 55134</strain>
    </source>
</reference>
<dbReference type="EMBL" id="CP001706">
    <property type="protein sequence ID" value="ACV08562.1"/>
    <property type="molecule type" value="Genomic_DNA"/>
</dbReference>
<dbReference type="HOGENOM" id="CLU_3200856_0_0_11"/>
<dbReference type="STRING" id="471856.Jden_0901"/>
<name>C7R2U0_JONDD</name>
<sequence length="45" mass="4912">MPAQVALVVIDMQEAYFQDPALASQRRVLSRRVNSAIGLAELLGL</sequence>
<protein>
    <recommendedName>
        <fullName evidence="3">Isochorismatase hydrolase</fullName>
    </recommendedName>
</protein>
<dbReference type="KEGG" id="jde:Jden_0901"/>